<proteinExistence type="predicted"/>
<accession>A0A151NCY7</accession>
<evidence type="ECO:0000313" key="3">
    <source>
        <dbReference type="Proteomes" id="UP000050525"/>
    </source>
</evidence>
<organism evidence="2 3">
    <name type="scientific">Alligator mississippiensis</name>
    <name type="common">American alligator</name>
    <dbReference type="NCBI Taxonomy" id="8496"/>
    <lineage>
        <taxon>Eukaryota</taxon>
        <taxon>Metazoa</taxon>
        <taxon>Chordata</taxon>
        <taxon>Craniata</taxon>
        <taxon>Vertebrata</taxon>
        <taxon>Euteleostomi</taxon>
        <taxon>Archelosauria</taxon>
        <taxon>Archosauria</taxon>
        <taxon>Crocodylia</taxon>
        <taxon>Alligatoridae</taxon>
        <taxon>Alligatorinae</taxon>
        <taxon>Alligator</taxon>
    </lineage>
</organism>
<dbReference type="Proteomes" id="UP000050525">
    <property type="component" value="Unassembled WGS sequence"/>
</dbReference>
<feature type="compositionally biased region" description="Basic and acidic residues" evidence="1">
    <location>
        <begin position="43"/>
        <end position="52"/>
    </location>
</feature>
<evidence type="ECO:0000256" key="1">
    <source>
        <dbReference type="SAM" id="MobiDB-lite"/>
    </source>
</evidence>
<dbReference type="EMBL" id="AKHW03003532">
    <property type="protein sequence ID" value="KYO34375.1"/>
    <property type="molecule type" value="Genomic_DNA"/>
</dbReference>
<keyword evidence="3" id="KW-1185">Reference proteome</keyword>
<reference evidence="2 3" key="1">
    <citation type="journal article" date="2012" name="Genome Biol.">
        <title>Sequencing three crocodilian genomes to illuminate the evolution of archosaurs and amniotes.</title>
        <authorList>
            <person name="St John J.A."/>
            <person name="Braun E.L."/>
            <person name="Isberg S.R."/>
            <person name="Miles L.G."/>
            <person name="Chong A.Y."/>
            <person name="Gongora J."/>
            <person name="Dalzell P."/>
            <person name="Moran C."/>
            <person name="Bed'hom B."/>
            <person name="Abzhanov A."/>
            <person name="Burgess S.C."/>
            <person name="Cooksey A.M."/>
            <person name="Castoe T.A."/>
            <person name="Crawford N.G."/>
            <person name="Densmore L.D."/>
            <person name="Drew J.C."/>
            <person name="Edwards S.V."/>
            <person name="Faircloth B.C."/>
            <person name="Fujita M.K."/>
            <person name="Greenwold M.J."/>
            <person name="Hoffmann F.G."/>
            <person name="Howard J.M."/>
            <person name="Iguchi T."/>
            <person name="Janes D.E."/>
            <person name="Khan S.Y."/>
            <person name="Kohno S."/>
            <person name="de Koning A.J."/>
            <person name="Lance S.L."/>
            <person name="McCarthy F.M."/>
            <person name="McCormack J.E."/>
            <person name="Merchant M.E."/>
            <person name="Peterson D.G."/>
            <person name="Pollock D.D."/>
            <person name="Pourmand N."/>
            <person name="Raney B.J."/>
            <person name="Roessler K.A."/>
            <person name="Sanford J.R."/>
            <person name="Sawyer R.H."/>
            <person name="Schmidt C.J."/>
            <person name="Triplett E.W."/>
            <person name="Tuberville T.D."/>
            <person name="Venegas-Anaya M."/>
            <person name="Howard J.T."/>
            <person name="Jarvis E.D."/>
            <person name="Guillette L.J.Jr."/>
            <person name="Glenn T.C."/>
            <person name="Green R.E."/>
            <person name="Ray D.A."/>
        </authorList>
    </citation>
    <scope>NUCLEOTIDE SEQUENCE [LARGE SCALE GENOMIC DNA]</scope>
    <source>
        <strain evidence="2">KSC_2009_1</strain>
    </source>
</reference>
<feature type="region of interest" description="Disordered" evidence="1">
    <location>
        <begin position="43"/>
        <end position="63"/>
    </location>
</feature>
<name>A0A151NCY7_ALLMI</name>
<dbReference type="AlphaFoldDB" id="A0A151NCY7"/>
<protein>
    <submittedName>
        <fullName evidence="2">Uncharacterized protein</fullName>
    </submittedName>
</protein>
<sequence length="119" mass="13690">MASSAPITAKVMSQVGGDGFVDILEEEIEELIEGHREILTNKELEEPIKLSTEDDDDDKQEKPASWNLHKFVEVLQAAKHLNDLISEYDPSMEQSLKITRSIMDDLRPYQEMFEQLKKQ</sequence>
<comment type="caution">
    <text evidence="2">The sequence shown here is derived from an EMBL/GenBank/DDBJ whole genome shotgun (WGS) entry which is preliminary data.</text>
</comment>
<evidence type="ECO:0000313" key="2">
    <source>
        <dbReference type="EMBL" id="KYO34375.1"/>
    </source>
</evidence>
<gene>
    <name evidence="2" type="ORF">Y1Q_0007644</name>
</gene>